<dbReference type="PANTHER" id="PTHR43592:SF15">
    <property type="entry name" value="CAAX AMINO TERMINAL PROTEASE FAMILY PROTEIN"/>
    <property type="match status" value="1"/>
</dbReference>
<feature type="transmembrane region" description="Helical" evidence="2">
    <location>
        <begin position="428"/>
        <end position="445"/>
    </location>
</feature>
<evidence type="ECO:0000256" key="2">
    <source>
        <dbReference type="SAM" id="Phobius"/>
    </source>
</evidence>
<dbReference type="Pfam" id="PF02517">
    <property type="entry name" value="Rce1-like"/>
    <property type="match status" value="1"/>
</dbReference>
<feature type="compositionally biased region" description="Low complexity" evidence="1">
    <location>
        <begin position="13"/>
        <end position="84"/>
    </location>
</feature>
<feature type="compositionally biased region" description="Pro residues" evidence="1">
    <location>
        <begin position="164"/>
        <end position="174"/>
    </location>
</feature>
<feature type="transmembrane region" description="Helical" evidence="2">
    <location>
        <begin position="397"/>
        <end position="416"/>
    </location>
</feature>
<feature type="transmembrane region" description="Helical" evidence="2">
    <location>
        <begin position="543"/>
        <end position="564"/>
    </location>
</feature>
<proteinExistence type="predicted"/>
<name>A0A6I1GIV0_9BIFI</name>
<dbReference type="EMBL" id="WBVT01000009">
    <property type="protein sequence ID" value="KAB7790642.1"/>
    <property type="molecule type" value="Genomic_DNA"/>
</dbReference>
<keyword evidence="4" id="KW-0645">Protease</keyword>
<dbReference type="PANTHER" id="PTHR43592">
    <property type="entry name" value="CAAX AMINO TERMINAL PROTEASE"/>
    <property type="match status" value="1"/>
</dbReference>
<feature type="domain" description="CAAX prenyl protease 2/Lysostaphin resistance protein A-like" evidence="3">
    <location>
        <begin position="397"/>
        <end position="483"/>
    </location>
</feature>
<feature type="transmembrane region" description="Helical" evidence="2">
    <location>
        <begin position="312"/>
        <end position="332"/>
    </location>
</feature>
<accession>A0A6I1GIV0</accession>
<feature type="transmembrane region" description="Helical" evidence="2">
    <location>
        <begin position="478"/>
        <end position="496"/>
    </location>
</feature>
<feature type="transmembrane region" description="Helical" evidence="2">
    <location>
        <begin position="269"/>
        <end position="292"/>
    </location>
</feature>
<keyword evidence="5" id="KW-1185">Reference proteome</keyword>
<keyword evidence="2" id="KW-1133">Transmembrane helix</keyword>
<dbReference type="InterPro" id="IPR003675">
    <property type="entry name" value="Rce1/LyrA-like_dom"/>
</dbReference>
<evidence type="ECO:0000256" key="1">
    <source>
        <dbReference type="SAM" id="MobiDB-lite"/>
    </source>
</evidence>
<comment type="caution">
    <text evidence="4">The sequence shown here is derived from an EMBL/GenBank/DDBJ whole genome shotgun (WGS) entry which is preliminary data.</text>
</comment>
<sequence>MGTYHPQEPQPQPSGQASSPQPQQPYPQFVQPTPSQSNAAPQQPQQSYPPYAQQSAQTPSPYAAPAATPSYVTPQQTTPSTEPPYGTRNYGAPNYVAPSNAAPAAPYAAPQGGAAPANPYAPSTPAAAHPSPNATSGSPYTSPQYDVPQTPAAPHAAPGNPYAPAAPSPASPYAPAPGPYAAPTGQYAGPYSPAAPQPAAGPYAGAPTASGAPTAAPTAPAGASPYAVQPSGNWYQPAGPYESAPSRSDPPAKIRHWLRKVTNRATGLILVYQVVFTAVSFIASYVISLLIVNLGHGGNATNAQVRAEMVNWNGVLMLVTVLGGLCFILPMRRRMIFRRGFWAGETGHARMKPAWLIVFIVILIFVQVASILINAAISSFGTDVPSPTSESLNESSTNIAMWLYIGLVAPVVEEMVFRGVLMRGLKPIGRNFAILTSALMFGLFHDDVVQGTFAFCLGLLLGFVAMEYSLVWSIVLHAFNNAVLGLLMPWLIGLIGETGATVYALVLLGVGIIGFIVVMVMYGRGLGEYRRANRSPRGTYAAWLAPAFLIFVAINVALTLYSFLTALGVLG</sequence>
<evidence type="ECO:0000313" key="5">
    <source>
        <dbReference type="Proteomes" id="UP000441772"/>
    </source>
</evidence>
<feature type="region of interest" description="Disordered" evidence="1">
    <location>
        <begin position="193"/>
        <end position="224"/>
    </location>
</feature>
<evidence type="ECO:0000259" key="3">
    <source>
        <dbReference type="Pfam" id="PF02517"/>
    </source>
</evidence>
<keyword evidence="2" id="KW-0472">Membrane</keyword>
<feature type="transmembrane region" description="Helical" evidence="2">
    <location>
        <begin position="502"/>
        <end position="522"/>
    </location>
</feature>
<feature type="compositionally biased region" description="Low complexity" evidence="1">
    <location>
        <begin position="152"/>
        <end position="163"/>
    </location>
</feature>
<dbReference type="GO" id="GO:0006508">
    <property type="term" value="P:proteolysis"/>
    <property type="evidence" value="ECO:0007669"/>
    <property type="project" value="UniProtKB-KW"/>
</dbReference>
<dbReference type="RefSeq" id="WP_152234243.1">
    <property type="nucleotide sequence ID" value="NZ_JBHSKZ010000009.1"/>
</dbReference>
<keyword evidence="4" id="KW-0378">Hydrolase</keyword>
<protein>
    <submittedName>
        <fullName evidence="4">CAAX amino protease</fullName>
    </submittedName>
</protein>
<gene>
    <name evidence="4" type="ORF">F7D09_0895</name>
</gene>
<feature type="transmembrane region" description="Helical" evidence="2">
    <location>
        <begin position="451"/>
        <end position="471"/>
    </location>
</feature>
<organism evidence="4 5">
    <name type="scientific">Bifidobacterium leontopitheci</name>
    <dbReference type="NCBI Taxonomy" id="2650774"/>
    <lineage>
        <taxon>Bacteria</taxon>
        <taxon>Bacillati</taxon>
        <taxon>Actinomycetota</taxon>
        <taxon>Actinomycetes</taxon>
        <taxon>Bifidobacteriales</taxon>
        <taxon>Bifidobacteriaceae</taxon>
        <taxon>Bifidobacterium</taxon>
    </lineage>
</organism>
<dbReference type="GO" id="GO:0004175">
    <property type="term" value="F:endopeptidase activity"/>
    <property type="evidence" value="ECO:0007669"/>
    <property type="project" value="UniProtKB-ARBA"/>
</dbReference>
<feature type="compositionally biased region" description="Low complexity" evidence="1">
    <location>
        <begin position="92"/>
        <end position="136"/>
    </location>
</feature>
<dbReference type="Proteomes" id="UP000441772">
    <property type="component" value="Unassembled WGS sequence"/>
</dbReference>
<dbReference type="AlphaFoldDB" id="A0A6I1GIV0"/>
<feature type="region of interest" description="Disordered" evidence="1">
    <location>
        <begin position="1"/>
        <end position="174"/>
    </location>
</feature>
<keyword evidence="2" id="KW-0812">Transmembrane</keyword>
<evidence type="ECO:0000313" key="4">
    <source>
        <dbReference type="EMBL" id="KAB7790642.1"/>
    </source>
</evidence>
<feature type="transmembrane region" description="Helical" evidence="2">
    <location>
        <begin position="353"/>
        <end position="377"/>
    </location>
</feature>
<dbReference type="GO" id="GO:0080120">
    <property type="term" value="P:CAAX-box protein maturation"/>
    <property type="evidence" value="ECO:0007669"/>
    <property type="project" value="UniProtKB-ARBA"/>
</dbReference>
<reference evidence="4 5" key="1">
    <citation type="submission" date="2019-09" db="EMBL/GenBank/DDBJ databases">
        <title>Characterization of the phylogenetic diversity of two novel species belonging to the genus Bifidobacterium: Bifidobacterium cebidarum sp. nov. and Bifidobacterium leontopitheci sp. nov.</title>
        <authorList>
            <person name="Lugli G.A."/>
            <person name="Duranti S."/>
            <person name="Milani C."/>
            <person name="Turroni F."/>
            <person name="Ventura M."/>
        </authorList>
    </citation>
    <scope>NUCLEOTIDE SEQUENCE [LARGE SCALE GENOMIC DNA]</scope>
    <source>
        <strain evidence="4 5">LMG 31471</strain>
    </source>
</reference>